<reference evidence="2" key="1">
    <citation type="journal article" date="2019" name="Int. J. Syst. Evol. Microbiol.">
        <title>The Global Catalogue of Microorganisms (GCM) 10K type strain sequencing project: providing services to taxonomists for standard genome sequencing and annotation.</title>
        <authorList>
            <consortium name="The Broad Institute Genomics Platform"/>
            <consortium name="The Broad Institute Genome Sequencing Center for Infectious Disease"/>
            <person name="Wu L."/>
            <person name="Ma J."/>
        </authorList>
    </citation>
    <scope>NUCLEOTIDE SEQUENCE [LARGE SCALE GENOMIC DNA]</scope>
    <source>
        <strain evidence="2">KCTC 42964</strain>
    </source>
</reference>
<evidence type="ECO:0000313" key="1">
    <source>
        <dbReference type="EMBL" id="MFC3231220.1"/>
    </source>
</evidence>
<proteinExistence type="predicted"/>
<gene>
    <name evidence="1" type="ORF">ACFOGJ_28490</name>
</gene>
<evidence type="ECO:0000313" key="2">
    <source>
        <dbReference type="Proteomes" id="UP001595528"/>
    </source>
</evidence>
<dbReference type="Proteomes" id="UP001595528">
    <property type="component" value="Unassembled WGS sequence"/>
</dbReference>
<accession>A0ABV7L9A9</accession>
<protein>
    <submittedName>
        <fullName evidence="1">DUF1326 domain-containing protein</fullName>
    </submittedName>
</protein>
<sequence length="203" mass="21348">MSWQIRGEYMETCNCAYLCPCIFTNLTARPTEGECKAAVAMRIDAGEKDGTDLSGTAFMMMIMSPGPMADGDMTVGLIIDDAASAAQVQAVTEIASGQAGGPMAALAPLVGTFAGIERRPVRLEGEGMSRRATAGELVEQSCTGVAGGARPEEPLHIGNTAHFANDRLALARNGQSRFDAFGIRWDDASGDRNGHFAPFAWAG</sequence>
<dbReference type="EMBL" id="JBHRTR010000054">
    <property type="protein sequence ID" value="MFC3231220.1"/>
    <property type="molecule type" value="Genomic_DNA"/>
</dbReference>
<organism evidence="1 2">
    <name type="scientific">Marinibaculum pumilum</name>
    <dbReference type="NCBI Taxonomy" id="1766165"/>
    <lineage>
        <taxon>Bacteria</taxon>
        <taxon>Pseudomonadati</taxon>
        <taxon>Pseudomonadota</taxon>
        <taxon>Alphaproteobacteria</taxon>
        <taxon>Rhodospirillales</taxon>
        <taxon>Rhodospirillaceae</taxon>
        <taxon>Marinibaculum</taxon>
    </lineage>
</organism>
<name>A0ABV7L9A9_9PROT</name>
<keyword evidence="2" id="KW-1185">Reference proteome</keyword>
<dbReference type="RefSeq" id="WP_379906684.1">
    <property type="nucleotide sequence ID" value="NZ_JBHRTR010000054.1"/>
</dbReference>
<dbReference type="InterPro" id="IPR009758">
    <property type="entry name" value="DUF1326"/>
</dbReference>
<comment type="caution">
    <text evidence="1">The sequence shown here is derived from an EMBL/GenBank/DDBJ whole genome shotgun (WGS) entry which is preliminary data.</text>
</comment>
<dbReference type="Pfam" id="PF07040">
    <property type="entry name" value="DUF1326"/>
    <property type="match status" value="1"/>
</dbReference>